<dbReference type="InterPro" id="IPR036514">
    <property type="entry name" value="SGNH_hydro_sf"/>
</dbReference>
<dbReference type="InterPro" id="IPR051532">
    <property type="entry name" value="Ester_Hydrolysis_Enzymes"/>
</dbReference>
<dbReference type="Pfam" id="PF13472">
    <property type="entry name" value="Lipase_GDSL_2"/>
    <property type="match status" value="1"/>
</dbReference>
<comment type="caution">
    <text evidence="2">The sequence shown here is derived from an EMBL/GenBank/DDBJ whole genome shotgun (WGS) entry which is preliminary data.</text>
</comment>
<dbReference type="RefSeq" id="WP_135074086.1">
    <property type="nucleotide sequence ID" value="NZ_SPSB01000003.1"/>
</dbReference>
<dbReference type="Proteomes" id="UP000297647">
    <property type="component" value="Unassembled WGS sequence"/>
</dbReference>
<protein>
    <submittedName>
        <fullName evidence="2">G-D-S-L family lipolytic protein</fullName>
    </submittedName>
</protein>
<reference evidence="2 3" key="1">
    <citation type="submission" date="2019-03" db="EMBL/GenBank/DDBJ databases">
        <title>Algoriphagus sp. nov, a new strain isolated from root system soil of mangrove plant Kandelia.</title>
        <authorList>
            <person name="Yin Q."/>
            <person name="Wang K."/>
            <person name="Song Z."/>
        </authorList>
    </citation>
    <scope>NUCLEOTIDE SEQUENCE [LARGE SCALE GENOMIC DNA]</scope>
    <source>
        <strain evidence="2 3">XY-J91</strain>
    </source>
</reference>
<dbReference type="EMBL" id="SPSB01000003">
    <property type="protein sequence ID" value="TFV94599.1"/>
    <property type="molecule type" value="Genomic_DNA"/>
</dbReference>
<dbReference type="InterPro" id="IPR013830">
    <property type="entry name" value="SGNH_hydro"/>
</dbReference>
<dbReference type="SUPFAM" id="SSF52266">
    <property type="entry name" value="SGNH hydrolase"/>
    <property type="match status" value="1"/>
</dbReference>
<dbReference type="Gene3D" id="3.40.50.1110">
    <property type="entry name" value="SGNH hydrolase"/>
    <property type="match status" value="1"/>
</dbReference>
<dbReference type="OrthoDB" id="9790057at2"/>
<dbReference type="PANTHER" id="PTHR30383:SF5">
    <property type="entry name" value="SGNH HYDROLASE-TYPE ESTERASE DOMAIN-CONTAINING PROTEIN"/>
    <property type="match status" value="1"/>
</dbReference>
<evidence type="ECO:0000313" key="3">
    <source>
        <dbReference type="Proteomes" id="UP000297647"/>
    </source>
</evidence>
<dbReference type="AlphaFoldDB" id="A0A4Y9QPR2"/>
<feature type="domain" description="SGNH hydrolase-type esterase" evidence="1">
    <location>
        <begin position="56"/>
        <end position="207"/>
    </location>
</feature>
<proteinExistence type="predicted"/>
<evidence type="ECO:0000313" key="2">
    <source>
        <dbReference type="EMBL" id="TFV94599.1"/>
    </source>
</evidence>
<dbReference type="GO" id="GO:0004622">
    <property type="term" value="F:phosphatidylcholine lysophospholipase activity"/>
    <property type="evidence" value="ECO:0007669"/>
    <property type="project" value="TreeGrafter"/>
</dbReference>
<organism evidence="2 3">
    <name type="scientific">Algoriphagus kandeliae</name>
    <dbReference type="NCBI Taxonomy" id="2562278"/>
    <lineage>
        <taxon>Bacteria</taxon>
        <taxon>Pseudomonadati</taxon>
        <taxon>Bacteroidota</taxon>
        <taxon>Cytophagia</taxon>
        <taxon>Cytophagales</taxon>
        <taxon>Cyclobacteriaceae</taxon>
        <taxon>Algoriphagus</taxon>
    </lineage>
</organism>
<dbReference type="PANTHER" id="PTHR30383">
    <property type="entry name" value="THIOESTERASE 1/PROTEASE 1/LYSOPHOSPHOLIPASE L1"/>
    <property type="match status" value="1"/>
</dbReference>
<name>A0A4Y9QPR2_9BACT</name>
<accession>A0A4Y9QPR2</accession>
<gene>
    <name evidence="2" type="ORF">E4S40_11325</name>
</gene>
<keyword evidence="3" id="KW-1185">Reference proteome</keyword>
<sequence length="219" mass="25328">MKKVGFLFLLTLIGIVSFSFGQEIPFENEVKEITQRIKRDGYQVGSTLFTGSSSIRLWKNLQADFPDYPIINTGFGGSKASDLKRHLYPLVLQFNPSRVFIYEGDNDIHAGLSPEEIMQDLEQIILRIQVVDPSTEIFLISAKPSPSRWDKKENYLKLNKAMKAYCEEKDGVEFVNVWDIMLGENGEPISTIFIEDRLHMNEDGYELWKKVFEKYFPEK</sequence>
<evidence type="ECO:0000259" key="1">
    <source>
        <dbReference type="Pfam" id="PF13472"/>
    </source>
</evidence>